<gene>
    <name evidence="1" type="ORF">K505DRAFT_391995</name>
</gene>
<proteinExistence type="predicted"/>
<evidence type="ECO:0000313" key="1">
    <source>
        <dbReference type="EMBL" id="KAF2789772.1"/>
    </source>
</evidence>
<sequence length="190" mass="20538">MSRLLQIGRNTVDRELSDGNRQMGAAVGHRLPQARRASGRGIAVGPITSAAYPMGISVQTGPDRIARELVSALPSTIVDVLVGITWSPRLRRRFSPVTILHAPITQRQPVSRAISAYGVYADKCGVYQHKTGQDKVTNAQRSNSDDCRPKFAISVGPKCLGRRPEAARRLEHVGRSALGACASCATELQR</sequence>
<name>A0A6A6X0A1_9PLEO</name>
<dbReference type="EMBL" id="MU002114">
    <property type="protein sequence ID" value="KAF2789772.1"/>
    <property type="molecule type" value="Genomic_DNA"/>
</dbReference>
<organism evidence="1 2">
    <name type="scientific">Melanomma pulvis-pyrius CBS 109.77</name>
    <dbReference type="NCBI Taxonomy" id="1314802"/>
    <lineage>
        <taxon>Eukaryota</taxon>
        <taxon>Fungi</taxon>
        <taxon>Dikarya</taxon>
        <taxon>Ascomycota</taxon>
        <taxon>Pezizomycotina</taxon>
        <taxon>Dothideomycetes</taxon>
        <taxon>Pleosporomycetidae</taxon>
        <taxon>Pleosporales</taxon>
        <taxon>Melanommataceae</taxon>
        <taxon>Melanomma</taxon>
    </lineage>
</organism>
<protein>
    <submittedName>
        <fullName evidence="1">Uncharacterized protein</fullName>
    </submittedName>
</protein>
<keyword evidence="2" id="KW-1185">Reference proteome</keyword>
<dbReference type="AlphaFoldDB" id="A0A6A6X0A1"/>
<reference evidence="1" key="1">
    <citation type="journal article" date="2020" name="Stud. Mycol.">
        <title>101 Dothideomycetes genomes: a test case for predicting lifestyles and emergence of pathogens.</title>
        <authorList>
            <person name="Haridas S."/>
            <person name="Albert R."/>
            <person name="Binder M."/>
            <person name="Bloem J."/>
            <person name="Labutti K."/>
            <person name="Salamov A."/>
            <person name="Andreopoulos B."/>
            <person name="Baker S."/>
            <person name="Barry K."/>
            <person name="Bills G."/>
            <person name="Bluhm B."/>
            <person name="Cannon C."/>
            <person name="Castanera R."/>
            <person name="Culley D."/>
            <person name="Daum C."/>
            <person name="Ezra D."/>
            <person name="Gonzalez J."/>
            <person name="Henrissat B."/>
            <person name="Kuo A."/>
            <person name="Liang C."/>
            <person name="Lipzen A."/>
            <person name="Lutzoni F."/>
            <person name="Magnuson J."/>
            <person name="Mondo S."/>
            <person name="Nolan M."/>
            <person name="Ohm R."/>
            <person name="Pangilinan J."/>
            <person name="Park H.-J."/>
            <person name="Ramirez L."/>
            <person name="Alfaro M."/>
            <person name="Sun H."/>
            <person name="Tritt A."/>
            <person name="Yoshinaga Y."/>
            <person name="Zwiers L.-H."/>
            <person name="Turgeon B."/>
            <person name="Goodwin S."/>
            <person name="Spatafora J."/>
            <person name="Crous P."/>
            <person name="Grigoriev I."/>
        </authorList>
    </citation>
    <scope>NUCLEOTIDE SEQUENCE</scope>
    <source>
        <strain evidence="1">CBS 109.77</strain>
    </source>
</reference>
<dbReference type="Proteomes" id="UP000799757">
    <property type="component" value="Unassembled WGS sequence"/>
</dbReference>
<evidence type="ECO:0000313" key="2">
    <source>
        <dbReference type="Proteomes" id="UP000799757"/>
    </source>
</evidence>
<accession>A0A6A6X0A1</accession>